<proteinExistence type="predicted"/>
<accession>A0ABQ9JSA3</accession>
<sequence>MAGETRFATKTQLAVSSRQTPVRKHVKLFDLTASERDSKNKTETVTKTLSLQKVCVKLQFCLFRHQFLLCFCFVRLVEIRLKQHLSYNDKSFNLGIILRLYKS</sequence>
<protein>
    <submittedName>
        <fullName evidence="1">Uncharacterized protein</fullName>
    </submittedName>
</protein>
<name>A0ABQ9JSA3_9CUCU</name>
<dbReference type="Proteomes" id="UP001162164">
    <property type="component" value="Unassembled WGS sequence"/>
</dbReference>
<reference evidence="1" key="1">
    <citation type="journal article" date="2023" name="Insect Mol. Biol.">
        <title>Genome sequencing provides insights into the evolution of gene families encoding plant cell wall-degrading enzymes in longhorned beetles.</title>
        <authorList>
            <person name="Shin N.R."/>
            <person name="Okamura Y."/>
            <person name="Kirsch R."/>
            <person name="Pauchet Y."/>
        </authorList>
    </citation>
    <scope>NUCLEOTIDE SEQUENCE</scope>
    <source>
        <strain evidence="1">MMC_N1</strain>
    </source>
</reference>
<organism evidence="1 2">
    <name type="scientific">Molorchus minor</name>
    <dbReference type="NCBI Taxonomy" id="1323400"/>
    <lineage>
        <taxon>Eukaryota</taxon>
        <taxon>Metazoa</taxon>
        <taxon>Ecdysozoa</taxon>
        <taxon>Arthropoda</taxon>
        <taxon>Hexapoda</taxon>
        <taxon>Insecta</taxon>
        <taxon>Pterygota</taxon>
        <taxon>Neoptera</taxon>
        <taxon>Endopterygota</taxon>
        <taxon>Coleoptera</taxon>
        <taxon>Polyphaga</taxon>
        <taxon>Cucujiformia</taxon>
        <taxon>Chrysomeloidea</taxon>
        <taxon>Cerambycidae</taxon>
        <taxon>Lamiinae</taxon>
        <taxon>Monochamini</taxon>
        <taxon>Molorchus</taxon>
    </lineage>
</organism>
<gene>
    <name evidence="1" type="ORF">NQ317_002552</name>
</gene>
<comment type="caution">
    <text evidence="1">The sequence shown here is derived from an EMBL/GenBank/DDBJ whole genome shotgun (WGS) entry which is preliminary data.</text>
</comment>
<dbReference type="EMBL" id="JAPWTJ010000225">
    <property type="protein sequence ID" value="KAJ8980878.1"/>
    <property type="molecule type" value="Genomic_DNA"/>
</dbReference>
<keyword evidence="2" id="KW-1185">Reference proteome</keyword>
<evidence type="ECO:0000313" key="2">
    <source>
        <dbReference type="Proteomes" id="UP001162164"/>
    </source>
</evidence>
<evidence type="ECO:0000313" key="1">
    <source>
        <dbReference type="EMBL" id="KAJ8980878.1"/>
    </source>
</evidence>